<dbReference type="PROSITE" id="PS00012">
    <property type="entry name" value="PHOSPHOPANTETHEINE"/>
    <property type="match status" value="1"/>
</dbReference>
<evidence type="ECO:0000313" key="7">
    <source>
        <dbReference type="EMBL" id="PYH40244.1"/>
    </source>
</evidence>
<organism evidence="7 8">
    <name type="scientific">Aspergillus saccharolyticus JOP 1030-1</name>
    <dbReference type="NCBI Taxonomy" id="1450539"/>
    <lineage>
        <taxon>Eukaryota</taxon>
        <taxon>Fungi</taxon>
        <taxon>Dikarya</taxon>
        <taxon>Ascomycota</taxon>
        <taxon>Pezizomycotina</taxon>
        <taxon>Eurotiomycetes</taxon>
        <taxon>Eurotiomycetidae</taxon>
        <taxon>Eurotiales</taxon>
        <taxon>Aspergillaceae</taxon>
        <taxon>Aspergillus</taxon>
        <taxon>Aspergillus subgen. Circumdati</taxon>
    </lineage>
</organism>
<keyword evidence="3" id="KW-0436">Ligase</keyword>
<dbReference type="InterPro" id="IPR000873">
    <property type="entry name" value="AMP-dep_synth/lig_dom"/>
</dbReference>
<keyword evidence="2" id="KW-0597">Phosphoprotein</keyword>
<evidence type="ECO:0000256" key="2">
    <source>
        <dbReference type="ARBA" id="ARBA00022553"/>
    </source>
</evidence>
<dbReference type="InterPro" id="IPR006162">
    <property type="entry name" value="Ppantetheine_attach_site"/>
</dbReference>
<dbReference type="EMBL" id="KZ821292">
    <property type="protein sequence ID" value="PYH40244.1"/>
    <property type="molecule type" value="Genomic_DNA"/>
</dbReference>
<dbReference type="GO" id="GO:0005737">
    <property type="term" value="C:cytoplasm"/>
    <property type="evidence" value="ECO:0007669"/>
    <property type="project" value="TreeGrafter"/>
</dbReference>
<dbReference type="PANTHER" id="PTHR45527">
    <property type="entry name" value="NONRIBOSOMAL PEPTIDE SYNTHETASE"/>
    <property type="match status" value="1"/>
</dbReference>
<dbReference type="SUPFAM" id="SSF47336">
    <property type="entry name" value="ACP-like"/>
    <property type="match status" value="1"/>
</dbReference>
<dbReference type="Pfam" id="PF00668">
    <property type="entry name" value="Condensation"/>
    <property type="match status" value="1"/>
</dbReference>
<comment type="similarity">
    <text evidence="4">Belongs to the NRP synthetase family.</text>
</comment>
<dbReference type="STRING" id="1450539.A0A318Z1I3"/>
<accession>A0A318Z1I3</accession>
<dbReference type="GO" id="GO:0044550">
    <property type="term" value="P:secondary metabolite biosynthetic process"/>
    <property type="evidence" value="ECO:0007669"/>
    <property type="project" value="TreeGrafter"/>
</dbReference>
<evidence type="ECO:0000313" key="8">
    <source>
        <dbReference type="Proteomes" id="UP000248349"/>
    </source>
</evidence>
<proteinExistence type="inferred from homology"/>
<dbReference type="SUPFAM" id="SSF52777">
    <property type="entry name" value="CoA-dependent acyltransferases"/>
    <property type="match status" value="2"/>
</dbReference>
<keyword evidence="8" id="KW-1185">Reference proteome</keyword>
<dbReference type="Proteomes" id="UP000248349">
    <property type="component" value="Unassembled WGS sequence"/>
</dbReference>
<evidence type="ECO:0000259" key="6">
    <source>
        <dbReference type="Pfam" id="PF00668"/>
    </source>
</evidence>
<dbReference type="PANTHER" id="PTHR45527:SF1">
    <property type="entry name" value="FATTY ACID SYNTHASE"/>
    <property type="match status" value="1"/>
</dbReference>
<dbReference type="RefSeq" id="XP_025426226.1">
    <property type="nucleotide sequence ID" value="XM_025577026.1"/>
</dbReference>
<feature type="domain" description="AMP-dependent synthetase/ligase" evidence="5">
    <location>
        <begin position="12"/>
        <end position="347"/>
    </location>
</feature>
<dbReference type="PROSITE" id="PS00455">
    <property type="entry name" value="AMP_BINDING"/>
    <property type="match status" value="1"/>
</dbReference>
<protein>
    <submittedName>
        <fullName evidence="7">Acetyl-CoA synthetase-like protein</fullName>
    </submittedName>
</protein>
<dbReference type="GO" id="GO:0016874">
    <property type="term" value="F:ligase activity"/>
    <property type="evidence" value="ECO:0007669"/>
    <property type="project" value="UniProtKB-KW"/>
</dbReference>
<reference evidence="7 8" key="1">
    <citation type="submission" date="2016-12" db="EMBL/GenBank/DDBJ databases">
        <title>The genomes of Aspergillus section Nigri reveals drivers in fungal speciation.</title>
        <authorList>
            <consortium name="DOE Joint Genome Institute"/>
            <person name="Vesth T.C."/>
            <person name="Nybo J."/>
            <person name="Theobald S."/>
            <person name="Brandl J."/>
            <person name="Frisvad J.C."/>
            <person name="Nielsen K.F."/>
            <person name="Lyhne E.K."/>
            <person name="Kogle M.E."/>
            <person name="Kuo A."/>
            <person name="Riley R."/>
            <person name="Clum A."/>
            <person name="Nolan M."/>
            <person name="Lipzen A."/>
            <person name="Salamov A."/>
            <person name="Henrissat B."/>
            <person name="Wiebenga A."/>
            <person name="De Vries R.P."/>
            <person name="Grigoriev I.V."/>
            <person name="Mortensen U.H."/>
            <person name="Andersen M.R."/>
            <person name="Baker S.E."/>
        </authorList>
    </citation>
    <scope>NUCLEOTIDE SEQUENCE [LARGE SCALE GENOMIC DNA]</scope>
    <source>
        <strain evidence="7 8">JOP 1030-1</strain>
    </source>
</reference>
<dbReference type="InterPro" id="IPR045851">
    <property type="entry name" value="AMP-bd_C_sf"/>
</dbReference>
<dbReference type="Gene3D" id="1.10.1200.10">
    <property type="entry name" value="ACP-like"/>
    <property type="match status" value="1"/>
</dbReference>
<sequence length="1022" mass="112619">MAIETTVVDLVDAWATCTPEATAVEWNGQRLSYAGLRDASLHVSQALLSVGAGPGDKIPILSQMSLELLPAILGVLRVGACYVPIDMAAWSKARIDGTLEDISPRVAIATSQPDTQRAPVIVFFQELWLQSSFHNMNDTCSQLDAIRRGLDTNALAYITFTSGTTGKPKGVMVYHQALSQFVSLTGGDCFNTAPGERVLLAFSISFDACAATIWTTITRGGALVMASWSTFPELATTCDSLILTPSMLATLHPVGPFDKVRSIYLGAEAPNFDIARQWITPTRKVIHTYGPSEATIVIAFGRVTADSEPDLGVIIPGVQVDLVDENLRESDVGEILISGPCLAAGYLNNPELTAKKFISWNGKRAYRTGDLARRTKTGLSWIGRADRMVKNRGFLINLETEVETGMLRFSNVRAASAFMWRNKLMGFVQPATVDLEGLRQFMRYNFDQFVVPDEFVALDQFPLTAHGKVDRAALNVQLEERMAQEDADFDTFVCNSSYDALRWAFAKCLHVPFKNLTRASSFSRLGGHSLAAILVSKALMQQGYATSVLEIIREDTIDHLEAKLTKIHEQLKLVECNDSGSGIAPLSDTAPATDMHRLMLAQSAQNPMSNALVVSGRFAGTQDAVPTPRELQVAWATTLAAHSVFKTRYDLQTWTLHDLDHVNLDWQEVIVEADDFDNTLLSIEEQVWAHHRNLQSVRLDVPYSDMTCVYAPGPNSSCKAIGFVWRLHHVLMDIFSFINLTSDLEQALTKGVVTPGPRIADYARFMAKYKADNLDAATEFWKGMMKPLCKQSMFDIQPPQIPAPLKSDAWHRMSYTTRETVASIEASVNRYNISSATLIFAAWALVLANYTGHPTASFFLSRSGRMVPWPAAPSLVAAMNCRVPFTTTLPATSTVQQWLGEMHSKLHRVAELENLCQSLNRSIYPEPYFNTGVQAFLYMPSGPRSWEVHDRMTGQAESIGMVWRVQPAETGMGEIQGELEIDTRVVDLGWAEKVGAFAVGMLERLAGAEGSMRLGHLMSGSS</sequence>
<evidence type="ECO:0000256" key="4">
    <source>
        <dbReference type="ARBA" id="ARBA00029454"/>
    </source>
</evidence>
<evidence type="ECO:0000256" key="1">
    <source>
        <dbReference type="ARBA" id="ARBA00022450"/>
    </source>
</evidence>
<evidence type="ECO:0000256" key="3">
    <source>
        <dbReference type="ARBA" id="ARBA00022598"/>
    </source>
</evidence>
<dbReference type="OrthoDB" id="416786at2759"/>
<dbReference type="GO" id="GO:0043041">
    <property type="term" value="P:amino acid activation for nonribosomal peptide biosynthetic process"/>
    <property type="evidence" value="ECO:0007669"/>
    <property type="project" value="TreeGrafter"/>
</dbReference>
<dbReference type="AlphaFoldDB" id="A0A318Z1I3"/>
<dbReference type="InterPro" id="IPR001242">
    <property type="entry name" value="Condensation_dom"/>
</dbReference>
<dbReference type="InterPro" id="IPR042099">
    <property type="entry name" value="ANL_N_sf"/>
</dbReference>
<dbReference type="GeneID" id="37078255"/>
<keyword evidence="1" id="KW-0596">Phosphopantetheine</keyword>
<gene>
    <name evidence="7" type="ORF">BP01DRAFT_378000</name>
</gene>
<dbReference type="Gene3D" id="3.40.50.12780">
    <property type="entry name" value="N-terminal domain of ligase-like"/>
    <property type="match status" value="1"/>
</dbReference>
<dbReference type="SUPFAM" id="SSF56801">
    <property type="entry name" value="Acetyl-CoA synthetase-like"/>
    <property type="match status" value="1"/>
</dbReference>
<name>A0A318Z1I3_9EURO</name>
<dbReference type="InterPro" id="IPR023213">
    <property type="entry name" value="CAT-like_dom_sf"/>
</dbReference>
<dbReference type="InterPro" id="IPR036736">
    <property type="entry name" value="ACP-like_sf"/>
</dbReference>
<evidence type="ECO:0000259" key="5">
    <source>
        <dbReference type="Pfam" id="PF00501"/>
    </source>
</evidence>
<dbReference type="Gene3D" id="3.30.559.30">
    <property type="entry name" value="Nonribosomal peptide synthetase, condensation domain"/>
    <property type="match status" value="1"/>
</dbReference>
<dbReference type="Gene3D" id="3.30.300.30">
    <property type="match status" value="1"/>
</dbReference>
<dbReference type="GO" id="GO:0031177">
    <property type="term" value="F:phosphopantetheine binding"/>
    <property type="evidence" value="ECO:0007669"/>
    <property type="project" value="TreeGrafter"/>
</dbReference>
<dbReference type="Pfam" id="PF00501">
    <property type="entry name" value="AMP-binding"/>
    <property type="match status" value="1"/>
</dbReference>
<feature type="domain" description="Condensation" evidence="6">
    <location>
        <begin position="630"/>
        <end position="898"/>
    </location>
</feature>
<dbReference type="Gene3D" id="3.30.559.10">
    <property type="entry name" value="Chloramphenicol acetyltransferase-like domain"/>
    <property type="match status" value="1"/>
</dbReference>
<dbReference type="InterPro" id="IPR020845">
    <property type="entry name" value="AMP-binding_CS"/>
</dbReference>